<keyword evidence="7 12" id="KW-0489">Methyltransferase</keyword>
<keyword evidence="9 12" id="KW-0949">S-adenosyl-L-methionine</keyword>
<dbReference type="InterPro" id="IPR006700">
    <property type="entry name" value="RsmE"/>
</dbReference>
<keyword evidence="5 12" id="KW-0963">Cytoplasm</keyword>
<feature type="domain" description="Ribosomal RNA small subunit methyltransferase E methyltransferase" evidence="13">
    <location>
        <begin position="81"/>
        <end position="246"/>
    </location>
</feature>
<dbReference type="Pfam" id="PF20260">
    <property type="entry name" value="PUA_4"/>
    <property type="match status" value="1"/>
</dbReference>
<dbReference type="InterPro" id="IPR029026">
    <property type="entry name" value="tRNA_m1G_MTases_N"/>
</dbReference>
<dbReference type="Gene3D" id="3.40.1280.10">
    <property type="match status" value="1"/>
</dbReference>
<evidence type="ECO:0000256" key="9">
    <source>
        <dbReference type="ARBA" id="ARBA00022691"/>
    </source>
</evidence>
<evidence type="ECO:0000259" key="14">
    <source>
        <dbReference type="Pfam" id="PF20260"/>
    </source>
</evidence>
<feature type="domain" description="Ribosomal RNA small subunit methyltransferase E PUA-like" evidence="14">
    <location>
        <begin position="31"/>
        <end position="65"/>
    </location>
</feature>
<comment type="similarity">
    <text evidence="2 12">Belongs to the RNA methyltransferase RsmE family.</text>
</comment>
<evidence type="ECO:0000256" key="6">
    <source>
        <dbReference type="ARBA" id="ARBA00022552"/>
    </source>
</evidence>
<evidence type="ECO:0000256" key="10">
    <source>
        <dbReference type="ARBA" id="ARBA00025699"/>
    </source>
</evidence>
<evidence type="ECO:0000313" key="16">
    <source>
        <dbReference type="Proteomes" id="UP001165652"/>
    </source>
</evidence>
<dbReference type="NCBIfam" id="NF008696">
    <property type="entry name" value="PRK11713.3-5"/>
    <property type="match status" value="1"/>
</dbReference>
<dbReference type="GO" id="GO:0032259">
    <property type="term" value="P:methylation"/>
    <property type="evidence" value="ECO:0007669"/>
    <property type="project" value="UniProtKB-KW"/>
</dbReference>
<evidence type="ECO:0000256" key="7">
    <source>
        <dbReference type="ARBA" id="ARBA00022603"/>
    </source>
</evidence>
<dbReference type="InterPro" id="IPR046886">
    <property type="entry name" value="RsmE_MTase_dom"/>
</dbReference>
<name>A0ABT5J4F2_RHOTP</name>
<dbReference type="InterPro" id="IPR046887">
    <property type="entry name" value="RsmE_PUA-like"/>
</dbReference>
<dbReference type="PIRSF" id="PIRSF015601">
    <property type="entry name" value="MTase_slr0722"/>
    <property type="match status" value="1"/>
</dbReference>
<protein>
    <recommendedName>
        <fullName evidence="4 12">Ribosomal RNA small subunit methyltransferase E</fullName>
        <ecNumber evidence="3 12">2.1.1.193</ecNumber>
    </recommendedName>
</protein>
<evidence type="ECO:0000256" key="11">
    <source>
        <dbReference type="ARBA" id="ARBA00047944"/>
    </source>
</evidence>
<comment type="caution">
    <text evidence="15">The sequence shown here is derived from an EMBL/GenBank/DDBJ whole genome shotgun (WGS) entry which is preliminary data.</text>
</comment>
<dbReference type="RefSeq" id="WP_272775366.1">
    <property type="nucleotide sequence ID" value="NZ_JAQQLI010000002.1"/>
</dbReference>
<evidence type="ECO:0000256" key="3">
    <source>
        <dbReference type="ARBA" id="ARBA00012328"/>
    </source>
</evidence>
<sequence>MPRYDFRSPRLHVEAPLEAGGRVPLSAPHLHYLRDVLRLKPGDPVLAFNGRDGEWRTALAEEGRRAMALAVAEQTRAQTPAGDLHYLFAPLKRARLDYVVQKAVEMGASRLQPVVTRHTQAERVNTGRMRANVVEAAEQCGVLALPAVDEPVSLDKAVAGLDPARRLVFCDEDAPVIDPVAALGPVRAEAAAGGAVPLAVLIGPEGGFSEDERDLLLARPGVIRLALGPRILRADTAAVAALALVQAVLGDWGGTGEASRR</sequence>
<dbReference type="GO" id="GO:0008168">
    <property type="term" value="F:methyltransferase activity"/>
    <property type="evidence" value="ECO:0007669"/>
    <property type="project" value="UniProtKB-KW"/>
</dbReference>
<proteinExistence type="inferred from homology"/>
<evidence type="ECO:0000256" key="1">
    <source>
        <dbReference type="ARBA" id="ARBA00004496"/>
    </source>
</evidence>
<evidence type="ECO:0000313" key="15">
    <source>
        <dbReference type="EMBL" id="MDC7784517.1"/>
    </source>
</evidence>
<accession>A0ABT5J4F2</accession>
<dbReference type="SUPFAM" id="SSF88697">
    <property type="entry name" value="PUA domain-like"/>
    <property type="match status" value="1"/>
</dbReference>
<dbReference type="InterPro" id="IPR015947">
    <property type="entry name" value="PUA-like_sf"/>
</dbReference>
<dbReference type="Proteomes" id="UP001165652">
    <property type="component" value="Unassembled WGS sequence"/>
</dbReference>
<dbReference type="CDD" id="cd18084">
    <property type="entry name" value="RsmE-like"/>
    <property type="match status" value="1"/>
</dbReference>
<evidence type="ECO:0000256" key="2">
    <source>
        <dbReference type="ARBA" id="ARBA00005528"/>
    </source>
</evidence>
<evidence type="ECO:0000256" key="4">
    <source>
        <dbReference type="ARBA" id="ARBA00013673"/>
    </source>
</evidence>
<evidence type="ECO:0000256" key="5">
    <source>
        <dbReference type="ARBA" id="ARBA00022490"/>
    </source>
</evidence>
<comment type="function">
    <text evidence="10 12">Specifically methylates the N3 position of the uracil ring of uridine 1498 (m3U1498) in 16S rRNA. Acts on the fully assembled 30S ribosomal subunit.</text>
</comment>
<dbReference type="InterPro" id="IPR029028">
    <property type="entry name" value="Alpha/beta_knot_MTases"/>
</dbReference>
<dbReference type="PANTHER" id="PTHR30027">
    <property type="entry name" value="RIBOSOMAL RNA SMALL SUBUNIT METHYLTRANSFERASE E"/>
    <property type="match status" value="1"/>
</dbReference>
<dbReference type="PANTHER" id="PTHR30027:SF3">
    <property type="entry name" value="16S RRNA (URACIL(1498)-N(3))-METHYLTRANSFERASE"/>
    <property type="match status" value="1"/>
</dbReference>
<evidence type="ECO:0000256" key="8">
    <source>
        <dbReference type="ARBA" id="ARBA00022679"/>
    </source>
</evidence>
<organism evidence="15 16">
    <name type="scientific">Rhodoplanes tepidamans</name>
    <name type="common">Rhodoplanes cryptolactis</name>
    <dbReference type="NCBI Taxonomy" id="200616"/>
    <lineage>
        <taxon>Bacteria</taxon>
        <taxon>Pseudomonadati</taxon>
        <taxon>Pseudomonadota</taxon>
        <taxon>Alphaproteobacteria</taxon>
        <taxon>Hyphomicrobiales</taxon>
        <taxon>Nitrobacteraceae</taxon>
        <taxon>Rhodoplanes</taxon>
    </lineage>
</organism>
<keyword evidence="6 12" id="KW-0698">rRNA processing</keyword>
<dbReference type="Pfam" id="PF04452">
    <property type="entry name" value="Methyltrans_RNA"/>
    <property type="match status" value="1"/>
</dbReference>
<reference evidence="15" key="2">
    <citation type="submission" date="2023-02" db="EMBL/GenBank/DDBJ databases">
        <authorList>
            <person name="Rayyan A."/>
            <person name="Meyer T."/>
            <person name="Kyndt J.A."/>
        </authorList>
    </citation>
    <scope>NUCLEOTIDE SEQUENCE</scope>
    <source>
        <strain evidence="15">DSM 9987</strain>
    </source>
</reference>
<reference evidence="15" key="1">
    <citation type="journal article" date="2023" name="Microbiol Resour">
        <title>Genome Sequences of Rhodoplanes serenus and Two Thermotolerant Strains, Rhodoplanes tepidamans and 'Rhodoplanes cryptolactis,' Further Refine the Genus.</title>
        <authorList>
            <person name="Rayyan A.A."/>
            <person name="Kyndt J.A."/>
        </authorList>
    </citation>
    <scope>NUCLEOTIDE SEQUENCE</scope>
    <source>
        <strain evidence="15">DSM 9987</strain>
    </source>
</reference>
<keyword evidence="8 12" id="KW-0808">Transferase</keyword>
<evidence type="ECO:0000259" key="13">
    <source>
        <dbReference type="Pfam" id="PF04452"/>
    </source>
</evidence>
<dbReference type="EC" id="2.1.1.193" evidence="3 12"/>
<keyword evidence="16" id="KW-1185">Reference proteome</keyword>
<dbReference type="NCBIfam" id="TIGR00046">
    <property type="entry name" value="RsmE family RNA methyltransferase"/>
    <property type="match status" value="1"/>
</dbReference>
<dbReference type="EMBL" id="JAQQLI010000002">
    <property type="protein sequence ID" value="MDC7784517.1"/>
    <property type="molecule type" value="Genomic_DNA"/>
</dbReference>
<gene>
    <name evidence="15" type="ORF">PQJ73_02375</name>
</gene>
<dbReference type="SUPFAM" id="SSF75217">
    <property type="entry name" value="alpha/beta knot"/>
    <property type="match status" value="1"/>
</dbReference>
<comment type="subcellular location">
    <subcellularLocation>
        <location evidence="1 12">Cytoplasm</location>
    </subcellularLocation>
</comment>
<dbReference type="Gene3D" id="2.40.240.20">
    <property type="entry name" value="Hypothetical PUA domain-like, domain 1"/>
    <property type="match status" value="1"/>
</dbReference>
<evidence type="ECO:0000256" key="12">
    <source>
        <dbReference type="PIRNR" id="PIRNR015601"/>
    </source>
</evidence>
<comment type="catalytic activity">
    <reaction evidence="11 12">
        <text>uridine(1498) in 16S rRNA + S-adenosyl-L-methionine = N(3)-methyluridine(1498) in 16S rRNA + S-adenosyl-L-homocysteine + H(+)</text>
        <dbReference type="Rhea" id="RHEA:42920"/>
        <dbReference type="Rhea" id="RHEA-COMP:10283"/>
        <dbReference type="Rhea" id="RHEA-COMP:10284"/>
        <dbReference type="ChEBI" id="CHEBI:15378"/>
        <dbReference type="ChEBI" id="CHEBI:57856"/>
        <dbReference type="ChEBI" id="CHEBI:59789"/>
        <dbReference type="ChEBI" id="CHEBI:65315"/>
        <dbReference type="ChEBI" id="CHEBI:74502"/>
        <dbReference type="EC" id="2.1.1.193"/>
    </reaction>
</comment>